<dbReference type="Pfam" id="PF01266">
    <property type="entry name" value="DAO"/>
    <property type="match status" value="1"/>
</dbReference>
<keyword evidence="4" id="KW-1185">Reference proteome</keyword>
<dbReference type="GO" id="GO:0016491">
    <property type="term" value="F:oxidoreductase activity"/>
    <property type="evidence" value="ECO:0007669"/>
    <property type="project" value="UniProtKB-KW"/>
</dbReference>
<evidence type="ECO:0000313" key="3">
    <source>
        <dbReference type="EMBL" id="PYF80423.1"/>
    </source>
</evidence>
<dbReference type="PANTHER" id="PTHR13847:SF275">
    <property type="entry name" value="GAMMA-GLUTAMYLPUTRESCINE OXIDOREDUCTASE"/>
    <property type="match status" value="1"/>
</dbReference>
<dbReference type="GO" id="GO:0005737">
    <property type="term" value="C:cytoplasm"/>
    <property type="evidence" value="ECO:0007669"/>
    <property type="project" value="TreeGrafter"/>
</dbReference>
<evidence type="ECO:0000256" key="1">
    <source>
        <dbReference type="ARBA" id="ARBA00023002"/>
    </source>
</evidence>
<dbReference type="Gene3D" id="3.30.9.10">
    <property type="entry name" value="D-Amino Acid Oxidase, subunit A, domain 2"/>
    <property type="match status" value="1"/>
</dbReference>
<comment type="caution">
    <text evidence="3">The sequence shown here is derived from an EMBL/GenBank/DDBJ whole genome shotgun (WGS) entry which is preliminary data.</text>
</comment>
<dbReference type="SUPFAM" id="SSF51905">
    <property type="entry name" value="FAD/NAD(P)-binding domain"/>
    <property type="match status" value="1"/>
</dbReference>
<dbReference type="Gene3D" id="3.50.50.60">
    <property type="entry name" value="FAD/NAD(P)-binding domain"/>
    <property type="match status" value="1"/>
</dbReference>
<name>A0A318UX95_9GAMM</name>
<gene>
    <name evidence="3" type="ORF">DFP75_10664</name>
</gene>
<dbReference type="InterPro" id="IPR006076">
    <property type="entry name" value="FAD-dep_OxRdtase"/>
</dbReference>
<dbReference type="RefSeq" id="WP_110576268.1">
    <property type="nucleotide sequence ID" value="NZ_QKLW01000006.1"/>
</dbReference>
<dbReference type="InterPro" id="IPR036188">
    <property type="entry name" value="FAD/NAD-bd_sf"/>
</dbReference>
<accession>A0A318UX95</accession>
<evidence type="ECO:0000313" key="4">
    <source>
        <dbReference type="Proteomes" id="UP000247551"/>
    </source>
</evidence>
<feature type="domain" description="FAD dependent oxidoreductase" evidence="2">
    <location>
        <begin position="31"/>
        <end position="381"/>
    </location>
</feature>
<dbReference type="Proteomes" id="UP000247551">
    <property type="component" value="Unassembled WGS sequence"/>
</dbReference>
<evidence type="ECO:0000259" key="2">
    <source>
        <dbReference type="Pfam" id="PF01266"/>
    </source>
</evidence>
<reference evidence="3 4" key="1">
    <citation type="submission" date="2018-06" db="EMBL/GenBank/DDBJ databases">
        <title>Genomic Encyclopedia of Type Strains, Phase III (KMG-III): the genomes of soil and plant-associated and newly described type strains.</title>
        <authorList>
            <person name="Whitman W."/>
        </authorList>
    </citation>
    <scope>NUCLEOTIDE SEQUENCE [LARGE SCALE GENOMIC DNA]</scope>
    <source>
        <strain evidence="3 4">CECT 7730</strain>
    </source>
</reference>
<dbReference type="PANTHER" id="PTHR13847">
    <property type="entry name" value="SARCOSINE DEHYDROGENASE-RELATED"/>
    <property type="match status" value="1"/>
</dbReference>
<organism evidence="3 4">
    <name type="scientific">Marinomonas alcarazii</name>
    <dbReference type="NCBI Taxonomy" id="491949"/>
    <lineage>
        <taxon>Bacteria</taxon>
        <taxon>Pseudomonadati</taxon>
        <taxon>Pseudomonadota</taxon>
        <taxon>Gammaproteobacteria</taxon>
        <taxon>Oceanospirillales</taxon>
        <taxon>Oceanospirillaceae</taxon>
        <taxon>Marinomonas</taxon>
    </lineage>
</organism>
<sequence>MSSPTHANSYYAASANDKAIRPQLTGEHRCDVCVVGAGFTGISTALSLAEKGKRVIVVEGSRIGFGASGRNGGQIVNSFNRDIDYIFKNYGDNIGQKMAKMAFAGSELIRHRIEKYNIKCDLKHGNLFAACNKKQFEELKAKKALWEAHGHNELELLTASSIQDHIGSDRYAGGLLDKKGGHIQPLNLVLGQAKAFEALGGQIFEDSEVIRLEQGKLGKVVTKQGSVIADKIVVAGNAYMFGLLPEVEKKAMPCGTQVIATEPLPEEIQKQLLPTDHCVEDCNYLLDYYRLSGDGRLIYGGGTTYGARDPGKIESIIVPKMLKTYPMLKDAKIDFAWTGNFLLTMMRMPQVGKIGDNLYYAQGYSGHGVTNSHLMGEILSDAIDGEMERFDVFASMPQYQFPGGRLLRVPYTAVGAVYYNMRDKLGI</sequence>
<dbReference type="AlphaFoldDB" id="A0A318UX95"/>
<proteinExistence type="predicted"/>
<protein>
    <submittedName>
        <fullName evidence="3">Gamma-glutamylputrescine oxidase</fullName>
    </submittedName>
</protein>
<keyword evidence="1" id="KW-0560">Oxidoreductase</keyword>
<dbReference type="EMBL" id="QKLW01000006">
    <property type="protein sequence ID" value="PYF80423.1"/>
    <property type="molecule type" value="Genomic_DNA"/>
</dbReference>